<dbReference type="InterPro" id="IPR003000">
    <property type="entry name" value="Sirtuin"/>
</dbReference>
<dbReference type="GO" id="GO:0017136">
    <property type="term" value="F:histone deacetylase activity, NAD-dependent"/>
    <property type="evidence" value="ECO:0007669"/>
    <property type="project" value="TreeGrafter"/>
</dbReference>
<organism evidence="6 7">
    <name type="scientific">Cyclobacterium marinum (strain ATCC 25205 / DSM 745 / LMG 13164 / NCIMB 1802)</name>
    <name type="common">Flectobacillus marinus</name>
    <dbReference type="NCBI Taxonomy" id="880070"/>
    <lineage>
        <taxon>Bacteria</taxon>
        <taxon>Pseudomonadati</taxon>
        <taxon>Bacteroidota</taxon>
        <taxon>Cytophagia</taxon>
        <taxon>Cytophagales</taxon>
        <taxon>Cyclobacteriaceae</taxon>
        <taxon>Cyclobacterium</taxon>
    </lineage>
</organism>
<feature type="active site" description="Proton acceptor" evidence="3">
    <location>
        <position position="104"/>
    </location>
</feature>
<dbReference type="HOGENOM" id="CLU_023643_3_1_10"/>
<evidence type="ECO:0000313" key="7">
    <source>
        <dbReference type="Proteomes" id="UP000001635"/>
    </source>
</evidence>
<dbReference type="Gene3D" id="3.30.1600.10">
    <property type="entry name" value="SIR2/SIRT2 'Small Domain"/>
    <property type="match status" value="1"/>
</dbReference>
<accession>G0J030</accession>
<dbReference type="InterPro" id="IPR026591">
    <property type="entry name" value="Sirtuin_cat_small_dom_sf"/>
</dbReference>
<keyword evidence="2 3" id="KW-0520">NAD</keyword>
<evidence type="ECO:0000256" key="1">
    <source>
        <dbReference type="ARBA" id="ARBA00022679"/>
    </source>
</evidence>
<evidence type="ECO:0000256" key="3">
    <source>
        <dbReference type="HAMAP-Rule" id="MF_01121"/>
    </source>
</evidence>
<dbReference type="eggNOG" id="COG0846">
    <property type="taxonomic scope" value="Bacteria"/>
</dbReference>
<feature type="domain" description="Deacetylase sirtuin-type" evidence="5">
    <location>
        <begin position="1"/>
        <end position="227"/>
    </location>
</feature>
<feature type="binding site" evidence="3">
    <location>
        <position position="53"/>
    </location>
    <ligand>
        <name>substrate</name>
    </ligand>
</feature>
<dbReference type="InterPro" id="IPR050134">
    <property type="entry name" value="NAD-dep_sirtuin_deacylases"/>
</dbReference>
<dbReference type="PANTHER" id="PTHR11085:SF4">
    <property type="entry name" value="NAD-DEPENDENT PROTEIN DEACYLASE"/>
    <property type="match status" value="1"/>
</dbReference>
<proteinExistence type="inferred from homology"/>
<name>G0J030_CYCMS</name>
<dbReference type="PROSITE" id="PS50305">
    <property type="entry name" value="SIRTUIN"/>
    <property type="match status" value="1"/>
</dbReference>
<dbReference type="EC" id="2.3.1.286" evidence="3"/>
<comment type="domain">
    <text evidence="3">2 residues (Tyr-53 and Arg-56) present in a large hydrophobic pocket are probably involved in substrate specificity. They are important for desuccinylation activity, but dispensable for deacetylation activity.</text>
</comment>
<dbReference type="HAMAP" id="MF_01121">
    <property type="entry name" value="Sirtuin_ClassIII"/>
    <property type="match status" value="1"/>
</dbReference>
<feature type="binding site" evidence="3">
    <location>
        <position position="56"/>
    </location>
    <ligand>
        <name>substrate</name>
    </ligand>
</feature>
<dbReference type="InterPro" id="IPR029035">
    <property type="entry name" value="DHS-like_NAD/FAD-binding_dom"/>
</dbReference>
<dbReference type="AlphaFoldDB" id="G0J030"/>
<dbReference type="STRING" id="880070.Cycma_3571"/>
<keyword evidence="3" id="KW-0963">Cytoplasm</keyword>
<evidence type="ECO:0000256" key="4">
    <source>
        <dbReference type="PROSITE-ProRule" id="PRU00236"/>
    </source>
</evidence>
<evidence type="ECO:0000256" key="2">
    <source>
        <dbReference type="ARBA" id="ARBA00023027"/>
    </source>
</evidence>
<comment type="caution">
    <text evidence="3 4">Lacks conserved residue(s) required for the propagation of feature annotation.</text>
</comment>
<comment type="subcellular location">
    <subcellularLocation>
        <location evidence="3">Cytoplasm</location>
    </subcellularLocation>
</comment>
<dbReference type="Gene3D" id="3.40.50.1220">
    <property type="entry name" value="TPP-binding domain"/>
    <property type="match status" value="1"/>
</dbReference>
<dbReference type="EMBL" id="CP002955">
    <property type="protein sequence ID" value="AEL27291.1"/>
    <property type="molecule type" value="Genomic_DNA"/>
</dbReference>
<keyword evidence="7" id="KW-1185">Reference proteome</keyword>
<dbReference type="GO" id="GO:0070403">
    <property type="term" value="F:NAD+ binding"/>
    <property type="evidence" value="ECO:0007669"/>
    <property type="project" value="UniProtKB-UniRule"/>
</dbReference>
<reference evidence="7" key="1">
    <citation type="submission" date="2011-07" db="EMBL/GenBank/DDBJ databases">
        <title>The complete genome of Cyclobacterium marinum DSM 745.</title>
        <authorList>
            <person name="Lucas S."/>
            <person name="Han J."/>
            <person name="Lapidus A."/>
            <person name="Bruce D."/>
            <person name="Goodwin L."/>
            <person name="Pitluck S."/>
            <person name="Peters L."/>
            <person name="Kyrpides N."/>
            <person name="Mavromatis K."/>
            <person name="Ivanova N."/>
            <person name="Ovchinnikova G."/>
            <person name="Chertkov O."/>
            <person name="Detter J.C."/>
            <person name="Tapia R."/>
            <person name="Han C."/>
            <person name="Land M."/>
            <person name="Hauser L."/>
            <person name="Markowitz V."/>
            <person name="Cheng J.-F."/>
            <person name="Hugenholtz P."/>
            <person name="Woyke T."/>
            <person name="Wu D."/>
            <person name="Tindall B."/>
            <person name="Schuetze A."/>
            <person name="Brambilla E."/>
            <person name="Klenk H.-P."/>
            <person name="Eisen J.A."/>
        </authorList>
    </citation>
    <scope>NUCLEOTIDE SEQUENCE [LARGE SCALE GENOMIC DNA]</scope>
    <source>
        <strain evidence="7">ATCC 25205 / DSM 745 / LMG 13164 / NCIMB 1802</strain>
    </source>
</reference>
<dbReference type="CDD" id="cd01412">
    <property type="entry name" value="SIRT5_Af1_CobB"/>
    <property type="match status" value="1"/>
</dbReference>
<dbReference type="InterPro" id="IPR026590">
    <property type="entry name" value="Ssirtuin_cat_dom"/>
</dbReference>
<comment type="function">
    <text evidence="3">NAD-dependent lysine deacetylase and desuccinylase that specifically removes acetyl and succinyl groups on target proteins. Modulates the activities of several proteins which are inactive in their acylated form.</text>
</comment>
<comment type="catalytic activity">
    <reaction evidence="3">
        <text>N(6)-succinyl-L-lysyl-[protein] + NAD(+) + H2O = 2''-O-succinyl-ADP-D-ribose + nicotinamide + L-lysyl-[protein]</text>
        <dbReference type="Rhea" id="RHEA:47668"/>
        <dbReference type="Rhea" id="RHEA-COMP:9752"/>
        <dbReference type="Rhea" id="RHEA-COMP:11877"/>
        <dbReference type="ChEBI" id="CHEBI:15377"/>
        <dbReference type="ChEBI" id="CHEBI:17154"/>
        <dbReference type="ChEBI" id="CHEBI:29969"/>
        <dbReference type="ChEBI" id="CHEBI:57540"/>
        <dbReference type="ChEBI" id="CHEBI:87830"/>
        <dbReference type="ChEBI" id="CHEBI:87832"/>
    </reaction>
</comment>
<dbReference type="OrthoDB" id="9800582at2"/>
<comment type="similarity">
    <text evidence="3">Belongs to the sirtuin family. Class III subfamily.</text>
</comment>
<dbReference type="Pfam" id="PF02146">
    <property type="entry name" value="SIR2"/>
    <property type="match status" value="1"/>
</dbReference>
<gene>
    <name evidence="3" type="primary">cobB</name>
    <name evidence="6" type="ordered locus">Cycma_3571</name>
</gene>
<keyword evidence="1" id="KW-0808">Transferase</keyword>
<feature type="binding site" evidence="3">
    <location>
        <begin position="86"/>
        <end position="89"/>
    </location>
    <ligand>
        <name>NAD(+)</name>
        <dbReference type="ChEBI" id="CHEBI:57540"/>
    </ligand>
</feature>
<dbReference type="PANTHER" id="PTHR11085">
    <property type="entry name" value="NAD-DEPENDENT PROTEIN DEACYLASE SIRTUIN-5, MITOCHONDRIAL-RELATED"/>
    <property type="match status" value="1"/>
</dbReference>
<evidence type="ECO:0000259" key="5">
    <source>
        <dbReference type="PROSITE" id="PS50305"/>
    </source>
</evidence>
<protein>
    <recommendedName>
        <fullName evidence="3">NAD-dependent protein deacylase</fullName>
        <ecNumber evidence="3">2.3.1.286</ecNumber>
    </recommendedName>
    <alternativeName>
        <fullName evidence="3">Regulatory protein SIR2 homolog</fullName>
    </alternativeName>
</protein>
<dbReference type="GO" id="GO:0005737">
    <property type="term" value="C:cytoplasm"/>
    <property type="evidence" value="ECO:0007669"/>
    <property type="project" value="UniProtKB-SubCell"/>
</dbReference>
<evidence type="ECO:0000313" key="6">
    <source>
        <dbReference type="EMBL" id="AEL27291.1"/>
    </source>
</evidence>
<dbReference type="SUPFAM" id="SSF52467">
    <property type="entry name" value="DHS-like NAD/FAD-binding domain"/>
    <property type="match status" value="1"/>
</dbReference>
<feature type="binding site" evidence="3">
    <location>
        <position position="214"/>
    </location>
    <ligand>
        <name>NAD(+)</name>
        <dbReference type="ChEBI" id="CHEBI:57540"/>
    </ligand>
</feature>
<dbReference type="InterPro" id="IPR027546">
    <property type="entry name" value="Sirtuin_class_III"/>
</dbReference>
<feature type="binding site" evidence="3">
    <location>
        <begin position="170"/>
        <end position="172"/>
    </location>
    <ligand>
        <name>NAD(+)</name>
        <dbReference type="ChEBI" id="CHEBI:57540"/>
    </ligand>
</feature>
<dbReference type="GO" id="GO:0036054">
    <property type="term" value="F:protein-malonyllysine demalonylase activity"/>
    <property type="evidence" value="ECO:0007669"/>
    <property type="project" value="InterPro"/>
</dbReference>
<sequence length="232" mass="25860">MKNIVVLTGAGISAESGLRTFRDDNGLWEGHDIMEVASPEGWNNNKAKVLEFYNARRQACLKAKPNQAHLKLAELEKSHDVTIITQNVDNLHELAGSSKVIHLHGELFKSQSTKDPNLIYDINGWELKLGDTCEKGSQLRPFIVWFGEAVPKMKEAIEAVEKADALVIVGTSMLVYPAAGLIDYAPEKILKIIIDLKIPYLSSRNNITCIEEKASSGILKMENILKSWNFED</sequence>
<dbReference type="Proteomes" id="UP000001635">
    <property type="component" value="Chromosome"/>
</dbReference>
<dbReference type="RefSeq" id="WP_014021578.1">
    <property type="nucleotide sequence ID" value="NC_015914.1"/>
</dbReference>
<comment type="catalytic activity">
    <reaction evidence="3">
        <text>N(6)-acetyl-L-lysyl-[protein] + NAD(+) + H2O = 2''-O-acetyl-ADP-D-ribose + nicotinamide + L-lysyl-[protein]</text>
        <dbReference type="Rhea" id="RHEA:43636"/>
        <dbReference type="Rhea" id="RHEA-COMP:9752"/>
        <dbReference type="Rhea" id="RHEA-COMP:10731"/>
        <dbReference type="ChEBI" id="CHEBI:15377"/>
        <dbReference type="ChEBI" id="CHEBI:17154"/>
        <dbReference type="ChEBI" id="CHEBI:29969"/>
        <dbReference type="ChEBI" id="CHEBI:57540"/>
        <dbReference type="ChEBI" id="CHEBI:61930"/>
        <dbReference type="ChEBI" id="CHEBI:83767"/>
        <dbReference type="EC" id="2.3.1.286"/>
    </reaction>
</comment>
<feature type="binding site" evidence="3">
    <location>
        <begin position="9"/>
        <end position="28"/>
    </location>
    <ligand>
        <name>NAD(+)</name>
        <dbReference type="ChEBI" id="CHEBI:57540"/>
    </ligand>
</feature>
<dbReference type="KEGG" id="cmr:Cycma_3571"/>
<dbReference type="GO" id="GO:0036055">
    <property type="term" value="F:protein-succinyllysine desuccinylase activity"/>
    <property type="evidence" value="ECO:0007669"/>
    <property type="project" value="UniProtKB-UniRule"/>
</dbReference>